<name>A0A8S1PDY0_PARPR</name>
<sequence>MLIIYIVNSQWVIVHQFLYGQNIYQYSTCCRCSYYYTEYFRGGGTSDITANFITCKQPSISYITMDSTFNTINRLYTNNFQSGYFISFDLYFQGKWDNDKVVFQIGSFFHEFKYSSPDQYPITQGFCDSLQTDVRTINFILPSTQSGQINFKQSNTNTGSVSIRTIMILKKSTQCYPSCSSCTGPEKNQCTSCFSGAPTNNQCPSCSNGQYYEKQVGCRFYCKFEKLRYSNGFCQEFEHSVIVQFDNSISSAKMLRWQLIYDPLHVDTSPKYIYAYHYVYGIFKYYSGIGRLIQEISTSTITYSYGMRIKLILFNNLQLGGGIRFLINNTYYSSIYKDSQGIQTHGIKISEISNIGACNSYSYCSYYDLYMFVYIPQYQFYFSAIGNFTDSTVGWGLISLHITNGLCPLNCQICEVSYQCKKCKTNYFVDKDGNCIYGCSNPPTLKIVGDYCQDLEDQIPYSKYLMKYDHDAPDQYSQYQLLSQKGVNFLKGEDILYSYWNNIRVFGGQYVWSQAVFQRIYQIDNPHHSITIQFQIIFGPSFPSESRFICTIDDNLPFQYSKSSQNIIRNKIAHSQNILTITWECYGEKNEPIQAYCGFYYYYIVVHYCQPYCLECTDQNTCLEWEQYDKNLINLSQDECQSEQFYDNFQLKCINCPSQCLTCKSQIDCITCKSTYILTKLGCVCEKNQYEFENQCVSCPQQCEQCLNQSFCLQCSITKFRALLNGECVCLDGYYSVSTNPQCLRCHLLCKTCSGPNECLECQNISNIEKVDSICKCKQGTAYEDSLNTCAVCHQTCLTCFRTTINGCLTCDFTQKRILRGLKCECEPGYYEVNNNCTNCPNDEDSSLQQCYNLCNNNQKIWHTIICSVCNSGQILIKNNCQPQCGDSQIELYEECEDDNNILDDLCYNCQFQCPKHCQSCDQTTTLPCPDICGDGIISGDEECEDGNNIQYDGCYNCKYQCQSACTKCILGKCFECLTLGWYTDTSTDIWTCKEQCGDGLIVGSEQCEDNNTIDTDGCHNCRYFCRKGCSSCDFSTNTCLSCEEPGYQPEQYYCKNICGDGLLVNGLYGFFSEYCDDGNTDNSDMCNSSCNNCAYGYSISKQKICEPVCGDSIKLSVEICESGHILPYRGCQNCKAKCQSVCINCNTNGKGCLECQLGYVNLNNVCHSICGDLIITEDEDCDDGNLIYGDGCHFCRFSCIKSCLSCIQGVCYLYENEEDQAIQKCLSILGLDMDINQQICILFSELIYFNGFQIKNLFQCHHKCQFCQFQTCYLCQQGYELTPNKQECRQSSIFLEQLEYCQISIKSICQKCEDYAYFNIIENRCKLFSYSYSQELNLNQQCNYGYHLDNKQICVSQCGDGILTQEEECEIQDENCIQCIYQKPLRCNYFFKDLCLECEMGYQYDIMNKQCGIYREYGYLAMSEDELNYKNCHLILSSDCLICEQGICLKCKQNYFLINGLCKDIQTFQEIITDYDTNFDQYNNESLYDDYQQELCDQNCDKCKDGICEQCKKDFQYNSIIKLCQSSDIIQYIQLYIEDTQLDTIAYKVNCLHQIQENQQLDKYDYVNENDNFCCNFNCLFCNFGICSLCLEGSYIFNNECIQNGIVQYYQNESICGDKLIQMGEVCDDGNEIQYDGCFQCQFSCDQYCNNCILGICYSCEIGFVLNLQICEPYCGDGLVVPFTNEECDDENEFQADGCDLCKFECVANCLKCNSVHCKKCEKGFENKNEICISICGDGIVIPEYEQCDDSNNIMYDGCFNCQYQCSQDCLQCSKGICLFSCPNGRIVVDGACLFQCGQLMVNYDIECYDGNDIDYDGCFECKYKCVLDCHTCNKGICTQCIQGYILLNQQCYVFEHEDNFSSILENSHNNWICKNFECAYSESPKLQLNNLGMKNEQYLIKINFDQEVRCDLTECQEIFNIYIKEIEGDLYKIQCTPFEDQEFSNQITKVEYIIVIELFHQISIKPTLIVEPLLEIFNLNNQSVNLTDYKLTLNMPMILEQSQKLRSVQMQITSKAVVITSISFGVLSIISGESTFMMELLNIVQYQSFLKFINQEYPDNLLIYFQASEMISVGPYLQIFNIDQFINPILQKDEFIQLEGKFLYYELEASLFTNVCPQIFQTFGICLKNQCPINI</sequence>
<evidence type="ECO:0000259" key="4">
    <source>
        <dbReference type="SMART" id="SM00181"/>
    </source>
</evidence>
<evidence type="ECO:0000313" key="5">
    <source>
        <dbReference type="EMBL" id="CAD8101297.1"/>
    </source>
</evidence>
<feature type="domain" description="EGF-like" evidence="4">
    <location>
        <begin position="1496"/>
        <end position="1526"/>
    </location>
</feature>
<evidence type="ECO:0000313" key="6">
    <source>
        <dbReference type="Proteomes" id="UP000688137"/>
    </source>
</evidence>
<dbReference type="InterPro" id="IPR006212">
    <property type="entry name" value="Furin_repeat"/>
</dbReference>
<feature type="domain" description="EGF-like" evidence="4">
    <location>
        <begin position="839"/>
        <end position="882"/>
    </location>
</feature>
<keyword evidence="3" id="KW-1015">Disulfide bond</keyword>
<feature type="domain" description="EGF-like" evidence="4">
    <location>
        <begin position="1688"/>
        <end position="1734"/>
    </location>
</feature>
<keyword evidence="6" id="KW-1185">Reference proteome</keyword>
<dbReference type="InterPro" id="IPR011936">
    <property type="entry name" value="Myxo_disulph_rpt"/>
</dbReference>
<feature type="domain" description="EGF-like" evidence="4">
    <location>
        <begin position="1134"/>
        <end position="1168"/>
    </location>
</feature>
<dbReference type="NCBIfam" id="TIGR02232">
    <property type="entry name" value="myxo_disulf_rpt"/>
    <property type="match status" value="5"/>
</dbReference>
<keyword evidence="2" id="KW-0677">Repeat</keyword>
<gene>
    <name evidence="5" type="ORF">PPRIM_AZ9-3.1.T1150040</name>
</gene>
<feature type="domain" description="EGF-like" evidence="4">
    <location>
        <begin position="799"/>
        <end position="838"/>
    </location>
</feature>
<organism evidence="5 6">
    <name type="scientific">Paramecium primaurelia</name>
    <dbReference type="NCBI Taxonomy" id="5886"/>
    <lineage>
        <taxon>Eukaryota</taxon>
        <taxon>Sar</taxon>
        <taxon>Alveolata</taxon>
        <taxon>Ciliophora</taxon>
        <taxon>Intramacronucleata</taxon>
        <taxon>Oligohymenophorea</taxon>
        <taxon>Peniculida</taxon>
        <taxon>Parameciidae</taxon>
        <taxon>Paramecium</taxon>
    </lineage>
</organism>
<feature type="domain" description="EGF-like" evidence="4">
    <location>
        <begin position="1369"/>
        <end position="1413"/>
    </location>
</feature>
<evidence type="ECO:0000256" key="2">
    <source>
        <dbReference type="ARBA" id="ARBA00022737"/>
    </source>
</evidence>
<dbReference type="PANTHER" id="PTHR38934">
    <property type="entry name" value="HYPHALLY REGULATED CELL WALL PROTEIN 1"/>
    <property type="match status" value="1"/>
</dbReference>
<comment type="caution">
    <text evidence="5">The sequence shown here is derived from an EMBL/GenBank/DDBJ whole genome shotgun (WGS) entry which is preliminary data.</text>
</comment>
<reference evidence="5" key="1">
    <citation type="submission" date="2021-01" db="EMBL/GenBank/DDBJ databases">
        <authorList>
            <consortium name="Genoscope - CEA"/>
            <person name="William W."/>
        </authorList>
    </citation>
    <scope>NUCLEOTIDE SEQUENCE</scope>
</reference>
<dbReference type="SMART" id="SM00181">
    <property type="entry name" value="EGF"/>
    <property type="match status" value="12"/>
</dbReference>
<accession>A0A8S1PDY0</accession>
<dbReference type="Pfam" id="PF13948">
    <property type="entry name" value="DUF4215"/>
    <property type="match status" value="8"/>
</dbReference>
<evidence type="ECO:0000256" key="3">
    <source>
        <dbReference type="ARBA" id="ARBA00023157"/>
    </source>
</evidence>
<feature type="domain" description="EGF-like" evidence="4">
    <location>
        <begin position="1822"/>
        <end position="1854"/>
    </location>
</feature>
<dbReference type="Proteomes" id="UP000688137">
    <property type="component" value="Unassembled WGS sequence"/>
</dbReference>
<evidence type="ECO:0000256" key="1">
    <source>
        <dbReference type="ARBA" id="ARBA00022729"/>
    </source>
</evidence>
<feature type="domain" description="EGF-like" evidence="4">
    <location>
        <begin position="406"/>
        <end position="436"/>
    </location>
</feature>
<feature type="domain" description="EGF-like" evidence="4">
    <location>
        <begin position="1641"/>
        <end position="1673"/>
    </location>
</feature>
<dbReference type="CDD" id="cd00064">
    <property type="entry name" value="FU"/>
    <property type="match status" value="1"/>
</dbReference>
<dbReference type="EMBL" id="CAJJDM010000118">
    <property type="protein sequence ID" value="CAD8101297.1"/>
    <property type="molecule type" value="Genomic_DNA"/>
</dbReference>
<keyword evidence="1" id="KW-0732">Signal</keyword>
<dbReference type="OMA" id="GCLECQL"/>
<dbReference type="PANTHER" id="PTHR38934:SF6">
    <property type="entry name" value="CHROMOSOME UNDETERMINED SCAFFOLD_176, WHOLE GENOME SHOTGUN SEQUENCE"/>
    <property type="match status" value="1"/>
</dbReference>
<protein>
    <recommendedName>
        <fullName evidence="4">EGF-like domain-containing protein</fullName>
    </recommendedName>
</protein>
<feature type="domain" description="EGF-like" evidence="4">
    <location>
        <begin position="752"/>
        <end position="791"/>
    </location>
</feature>
<dbReference type="InterPro" id="IPR000742">
    <property type="entry name" value="EGF"/>
</dbReference>
<feature type="domain" description="EGF-like" evidence="4">
    <location>
        <begin position="705"/>
        <end position="744"/>
    </location>
</feature>
<proteinExistence type="predicted"/>
<feature type="domain" description="EGF-like" evidence="4">
    <location>
        <begin position="1432"/>
        <end position="1464"/>
    </location>
</feature>
<dbReference type="SMART" id="SM00261">
    <property type="entry name" value="FU"/>
    <property type="match status" value="13"/>
</dbReference>